<evidence type="ECO:0008006" key="3">
    <source>
        <dbReference type="Google" id="ProtNLM"/>
    </source>
</evidence>
<keyword evidence="2" id="KW-1185">Reference proteome</keyword>
<dbReference type="EMBL" id="MSCN01000001">
    <property type="protein sequence ID" value="PQJ78861.1"/>
    <property type="molecule type" value="Genomic_DNA"/>
</dbReference>
<comment type="caution">
    <text evidence="1">The sequence shown here is derived from an EMBL/GenBank/DDBJ whole genome shotgun (WGS) entry which is preliminary data.</text>
</comment>
<evidence type="ECO:0000313" key="1">
    <source>
        <dbReference type="EMBL" id="PQJ78861.1"/>
    </source>
</evidence>
<organism evidence="1 2">
    <name type="scientific">Polaribacter porphyrae</name>
    <dbReference type="NCBI Taxonomy" id="1137780"/>
    <lineage>
        <taxon>Bacteria</taxon>
        <taxon>Pseudomonadati</taxon>
        <taxon>Bacteroidota</taxon>
        <taxon>Flavobacteriia</taxon>
        <taxon>Flavobacteriales</taxon>
        <taxon>Flavobacteriaceae</taxon>
    </lineage>
</organism>
<proteinExistence type="predicted"/>
<protein>
    <recommendedName>
        <fullName evidence="3">Outer membrane protein beta-barrel domain-containing protein</fullName>
    </recommendedName>
</protein>
<gene>
    <name evidence="1" type="ORF">BTO18_06535</name>
</gene>
<dbReference type="Proteomes" id="UP000238882">
    <property type="component" value="Unassembled WGS sequence"/>
</dbReference>
<evidence type="ECO:0000313" key="2">
    <source>
        <dbReference type="Proteomes" id="UP000238882"/>
    </source>
</evidence>
<sequence length="71" mass="8585">MDPKFSAEIFNRFKESKTNGFNKYRFTLGTDYKFKNFGKLGIFYRFEKELNVDFPDITNILGLKYIYTFKK</sequence>
<name>A0A2S7WNL0_9FLAO</name>
<accession>A0A2S7WNL0</accession>
<reference evidence="1 2" key="1">
    <citation type="submission" date="2016-12" db="EMBL/GenBank/DDBJ databases">
        <title>Trade-off between light-utilization and light-protection in marine flavobacteria.</title>
        <authorList>
            <person name="Kumagai Y."/>
            <person name="Yoshizawa S."/>
            <person name="Kogure K."/>
            <person name="Iwasaki W."/>
        </authorList>
    </citation>
    <scope>NUCLEOTIDE SEQUENCE [LARGE SCALE GENOMIC DNA]</scope>
    <source>
        <strain evidence="1 2">NBRC 108759</strain>
    </source>
</reference>
<dbReference type="AlphaFoldDB" id="A0A2S7WNL0"/>